<reference evidence="1" key="1">
    <citation type="submission" date="2023-02" db="EMBL/GenBank/DDBJ databases">
        <title>Complete Genome Sequence of Bacillus cereus sensu lato isolate BC38B from pepper closely related to the Bacillus anthracis clade.</title>
        <authorList>
            <person name="Abdelli M."/>
            <person name="Cerar Kisek T."/>
            <person name="Falaise C."/>
            <person name="Cumont A."/>
            <person name="Giraud M."/>
            <person name="Chatoux J."/>
            <person name="Rogee S."/>
            <person name="Dadvisard M."/>
            <person name="Larigauderie G."/>
            <person name="Raynaud F."/>
            <person name="Godic Torkar K."/>
            <person name="Ramisse V."/>
        </authorList>
    </citation>
    <scope>NUCLEOTIDE SEQUENCE</scope>
    <source>
        <strain evidence="1">BC38B</strain>
        <plasmid evidence="1">p1</plasmid>
    </source>
</reference>
<name>A0AAE9TGR5_BACCE</name>
<gene>
    <name evidence="1" type="ORF">OK229_28735</name>
</gene>
<accession>A0AAE9TGR5</accession>
<evidence type="ECO:0000313" key="2">
    <source>
        <dbReference type="Proteomes" id="UP001163707"/>
    </source>
</evidence>
<proteinExistence type="predicted"/>
<keyword evidence="1" id="KW-0614">Plasmid</keyword>
<protein>
    <submittedName>
        <fullName evidence="1">Uncharacterized protein</fullName>
    </submittedName>
</protein>
<geneLocation type="plasmid" evidence="1 2">
    <name>p1</name>
</geneLocation>
<dbReference type="RefSeq" id="WP_264460066.1">
    <property type="nucleotide sequence ID" value="NZ_CP109873.2"/>
</dbReference>
<sequence>MNKVKKYYFNEDNQPVTGVELTIPPDFGILLELKKKMMKVKILIMNKLNHSIHSGAFYFEGG</sequence>
<dbReference type="AlphaFoldDB" id="A0AAE9TGR5"/>
<dbReference type="EMBL" id="CP109873">
    <property type="protein sequence ID" value="UYW72355.1"/>
    <property type="molecule type" value="Genomic_DNA"/>
</dbReference>
<evidence type="ECO:0000313" key="1">
    <source>
        <dbReference type="EMBL" id="UYW72355.1"/>
    </source>
</evidence>
<dbReference type="Proteomes" id="UP001163707">
    <property type="component" value="Plasmid p1"/>
</dbReference>
<organism evidence="1 2">
    <name type="scientific">Bacillus cereus</name>
    <dbReference type="NCBI Taxonomy" id="1396"/>
    <lineage>
        <taxon>Bacteria</taxon>
        <taxon>Bacillati</taxon>
        <taxon>Bacillota</taxon>
        <taxon>Bacilli</taxon>
        <taxon>Bacillales</taxon>
        <taxon>Bacillaceae</taxon>
        <taxon>Bacillus</taxon>
        <taxon>Bacillus cereus group</taxon>
    </lineage>
</organism>